<evidence type="ECO:0000256" key="10">
    <source>
        <dbReference type="ARBA" id="ARBA00023242"/>
    </source>
</evidence>
<gene>
    <name evidence="15" type="ORF">LOD99_7060</name>
</gene>
<dbReference type="EMBL" id="JAKMXF010000325">
    <property type="protein sequence ID" value="KAI6648798.1"/>
    <property type="molecule type" value="Genomic_DNA"/>
</dbReference>
<dbReference type="SUPFAM" id="SSF55729">
    <property type="entry name" value="Acyl-CoA N-acyltransferases (Nat)"/>
    <property type="match status" value="1"/>
</dbReference>
<evidence type="ECO:0000256" key="11">
    <source>
        <dbReference type="ARBA" id="ARBA00023315"/>
    </source>
</evidence>
<keyword evidence="7 12" id="KW-0103">Bromodomain</keyword>
<dbReference type="Proteomes" id="UP001165289">
    <property type="component" value="Unassembled WGS sequence"/>
</dbReference>
<sequence>MCAVSSVKRTTVDNLGENDTTFKRPKEELIPIGDILAHVVSDLSTEVVRDCPNKPLANAPTRESRAVEEENIGVIEFRIVFNNPNVAIDQEDIMRLVAAKSLFAYQLPKIPREYITRLVFDSRHKCLVLCKNGQVVGGLCFRPFPHQGFTEIVFCAISTSEQVKGYGTRMMNHLKDYHIRQRIYNFLTYADEFAIGYFKKQGFSKNVQMSLNQYQGYIKEYQGATLMECVLDANISYTDLSNRLRRQRRLLTELIRKRSEEIGVIQPGIEMSGEINIEDIPGIENTGWKRTSSDDLKEMSFEKDLDKLYTVLKNIYNQLKSHPSSWPFLKPVSSIDVPDYYEVVKNPMDFKTMGDKLKSKFYTNIRVFFVDMTQIFMNCRVYNDKQTEYYDCANNLEQFFHLKLREAGFL</sequence>
<dbReference type="GO" id="GO:0005634">
    <property type="term" value="C:nucleus"/>
    <property type="evidence" value="ECO:0007669"/>
    <property type="project" value="UniProtKB-SubCell"/>
</dbReference>
<dbReference type="Pfam" id="PF00583">
    <property type="entry name" value="Acetyltransf_1"/>
    <property type="match status" value="1"/>
</dbReference>
<evidence type="ECO:0000313" key="16">
    <source>
        <dbReference type="Proteomes" id="UP001165289"/>
    </source>
</evidence>
<evidence type="ECO:0000259" key="13">
    <source>
        <dbReference type="PROSITE" id="PS50014"/>
    </source>
</evidence>
<keyword evidence="11" id="KW-0012">Acyltransferase</keyword>
<dbReference type="CDD" id="cd05509">
    <property type="entry name" value="Bromo_gcn5_like"/>
    <property type="match status" value="1"/>
</dbReference>
<evidence type="ECO:0000256" key="3">
    <source>
        <dbReference type="ARBA" id="ARBA00013184"/>
    </source>
</evidence>
<dbReference type="PRINTS" id="PR00503">
    <property type="entry name" value="BROMODOMAIN"/>
</dbReference>
<name>A0AAV7JIY9_9METZ</name>
<evidence type="ECO:0000256" key="4">
    <source>
        <dbReference type="ARBA" id="ARBA00022679"/>
    </source>
</evidence>
<dbReference type="PROSITE" id="PS50014">
    <property type="entry name" value="BROMODOMAIN_2"/>
    <property type="match status" value="1"/>
</dbReference>
<dbReference type="GO" id="GO:0045944">
    <property type="term" value="P:positive regulation of transcription by RNA polymerase II"/>
    <property type="evidence" value="ECO:0007669"/>
    <property type="project" value="TreeGrafter"/>
</dbReference>
<dbReference type="AlphaFoldDB" id="A0AAV7JIY9"/>
<dbReference type="PANTHER" id="PTHR45750">
    <property type="entry name" value="GH11602P"/>
    <property type="match status" value="1"/>
</dbReference>
<proteinExistence type="inferred from homology"/>
<dbReference type="EC" id="2.3.1.48" evidence="3"/>
<dbReference type="CDD" id="cd04301">
    <property type="entry name" value="NAT_SF"/>
    <property type="match status" value="1"/>
</dbReference>
<dbReference type="Pfam" id="PF00439">
    <property type="entry name" value="Bromodomain"/>
    <property type="match status" value="1"/>
</dbReference>
<keyword evidence="4" id="KW-0808">Transferase</keyword>
<evidence type="ECO:0000256" key="1">
    <source>
        <dbReference type="ARBA" id="ARBA00004123"/>
    </source>
</evidence>
<evidence type="ECO:0000256" key="8">
    <source>
        <dbReference type="ARBA" id="ARBA00023159"/>
    </source>
</evidence>
<dbReference type="Gene3D" id="1.20.920.10">
    <property type="entry name" value="Bromodomain-like"/>
    <property type="match status" value="1"/>
</dbReference>
<organism evidence="15 16">
    <name type="scientific">Oopsacas minuta</name>
    <dbReference type="NCBI Taxonomy" id="111878"/>
    <lineage>
        <taxon>Eukaryota</taxon>
        <taxon>Metazoa</taxon>
        <taxon>Porifera</taxon>
        <taxon>Hexactinellida</taxon>
        <taxon>Hexasterophora</taxon>
        <taxon>Lyssacinosida</taxon>
        <taxon>Leucopsacidae</taxon>
        <taxon>Oopsacas</taxon>
    </lineage>
</organism>
<dbReference type="PROSITE" id="PS51186">
    <property type="entry name" value="GNAT"/>
    <property type="match status" value="1"/>
</dbReference>
<feature type="domain" description="Bromo" evidence="13">
    <location>
        <begin position="320"/>
        <end position="390"/>
    </location>
</feature>
<dbReference type="InterPro" id="IPR018359">
    <property type="entry name" value="Bromodomain_CS"/>
</dbReference>
<evidence type="ECO:0000256" key="2">
    <source>
        <dbReference type="ARBA" id="ARBA00008607"/>
    </source>
</evidence>
<keyword evidence="6" id="KW-0805">Transcription regulation</keyword>
<dbReference type="GO" id="GO:0140672">
    <property type="term" value="C:ATAC complex"/>
    <property type="evidence" value="ECO:0007669"/>
    <property type="project" value="TreeGrafter"/>
</dbReference>
<dbReference type="InterPro" id="IPR037800">
    <property type="entry name" value="GCN5"/>
</dbReference>
<accession>A0AAV7JIY9</accession>
<dbReference type="SUPFAM" id="SSF47370">
    <property type="entry name" value="Bromodomain"/>
    <property type="match status" value="1"/>
</dbReference>
<keyword evidence="10" id="KW-0539">Nucleus</keyword>
<protein>
    <recommendedName>
        <fullName evidence="3">histone acetyltransferase</fullName>
        <ecNumber evidence="3">2.3.1.48</ecNumber>
    </recommendedName>
</protein>
<feature type="domain" description="N-acetyltransferase" evidence="14">
    <location>
        <begin position="86"/>
        <end position="232"/>
    </location>
</feature>
<keyword evidence="16" id="KW-1185">Reference proteome</keyword>
<evidence type="ECO:0000256" key="7">
    <source>
        <dbReference type="ARBA" id="ARBA00023117"/>
    </source>
</evidence>
<evidence type="ECO:0000259" key="14">
    <source>
        <dbReference type="PROSITE" id="PS51186"/>
    </source>
</evidence>
<keyword evidence="5" id="KW-0156">Chromatin regulator</keyword>
<dbReference type="SMART" id="SM00297">
    <property type="entry name" value="BROMO"/>
    <property type="match status" value="1"/>
</dbReference>
<dbReference type="InterPro" id="IPR001487">
    <property type="entry name" value="Bromodomain"/>
</dbReference>
<evidence type="ECO:0000256" key="6">
    <source>
        <dbReference type="ARBA" id="ARBA00023015"/>
    </source>
</evidence>
<dbReference type="GO" id="GO:0010484">
    <property type="term" value="F:histone H3 acetyltransferase activity"/>
    <property type="evidence" value="ECO:0007669"/>
    <property type="project" value="TreeGrafter"/>
</dbReference>
<dbReference type="PROSITE" id="PS00633">
    <property type="entry name" value="BROMODOMAIN_1"/>
    <property type="match status" value="1"/>
</dbReference>
<evidence type="ECO:0000256" key="5">
    <source>
        <dbReference type="ARBA" id="ARBA00022853"/>
    </source>
</evidence>
<evidence type="ECO:0000256" key="12">
    <source>
        <dbReference type="PROSITE-ProRule" id="PRU00035"/>
    </source>
</evidence>
<dbReference type="InterPro" id="IPR036427">
    <property type="entry name" value="Bromodomain-like_sf"/>
</dbReference>
<dbReference type="InterPro" id="IPR016181">
    <property type="entry name" value="Acyl_CoA_acyltransferase"/>
</dbReference>
<comment type="caution">
    <text evidence="15">The sequence shown here is derived from an EMBL/GenBank/DDBJ whole genome shotgun (WGS) entry which is preliminary data.</text>
</comment>
<comment type="subcellular location">
    <subcellularLocation>
        <location evidence="1">Nucleus</location>
    </subcellularLocation>
</comment>
<evidence type="ECO:0000313" key="15">
    <source>
        <dbReference type="EMBL" id="KAI6648798.1"/>
    </source>
</evidence>
<reference evidence="15 16" key="1">
    <citation type="journal article" date="2023" name="BMC Biol.">
        <title>The compact genome of the sponge Oopsacas minuta (Hexactinellida) is lacking key metazoan core genes.</title>
        <authorList>
            <person name="Santini S."/>
            <person name="Schenkelaars Q."/>
            <person name="Jourda C."/>
            <person name="Duchesne M."/>
            <person name="Belahbib H."/>
            <person name="Rocher C."/>
            <person name="Selva M."/>
            <person name="Riesgo A."/>
            <person name="Vervoort M."/>
            <person name="Leys S.P."/>
            <person name="Kodjabachian L."/>
            <person name="Le Bivic A."/>
            <person name="Borchiellini C."/>
            <person name="Claverie J.M."/>
            <person name="Renard E."/>
        </authorList>
    </citation>
    <scope>NUCLEOTIDE SEQUENCE [LARGE SCALE GENOMIC DNA]</scope>
    <source>
        <strain evidence="15">SPO-2</strain>
    </source>
</reference>
<dbReference type="Gene3D" id="3.40.630.30">
    <property type="match status" value="1"/>
</dbReference>
<evidence type="ECO:0000256" key="9">
    <source>
        <dbReference type="ARBA" id="ARBA00023163"/>
    </source>
</evidence>
<dbReference type="PANTHER" id="PTHR45750:SF3">
    <property type="entry name" value="HISTONE ACETYLTRANSFERASE"/>
    <property type="match status" value="1"/>
</dbReference>
<keyword evidence="9" id="KW-0804">Transcription</keyword>
<dbReference type="InterPro" id="IPR000182">
    <property type="entry name" value="GNAT_dom"/>
</dbReference>
<keyword evidence="8" id="KW-0010">Activator</keyword>
<comment type="similarity">
    <text evidence="2">Belongs to the acetyltransferase family. GCN5 subfamily.</text>
</comment>